<feature type="transmembrane region" description="Helical" evidence="1">
    <location>
        <begin position="562"/>
        <end position="583"/>
    </location>
</feature>
<organism evidence="2 3">
    <name type="scientific">Haloarcula rubra</name>
    <dbReference type="NCBI Taxonomy" id="2487747"/>
    <lineage>
        <taxon>Archaea</taxon>
        <taxon>Methanobacteriati</taxon>
        <taxon>Methanobacteriota</taxon>
        <taxon>Stenosarchaea group</taxon>
        <taxon>Halobacteria</taxon>
        <taxon>Halobacteriales</taxon>
        <taxon>Haloarculaceae</taxon>
        <taxon>Haloarcula</taxon>
    </lineage>
</organism>
<feature type="transmembrane region" description="Helical" evidence="1">
    <location>
        <begin position="329"/>
        <end position="350"/>
    </location>
</feature>
<dbReference type="Pfam" id="PF12679">
    <property type="entry name" value="ABC2_membrane_2"/>
    <property type="match status" value="2"/>
</dbReference>
<dbReference type="PANTHER" id="PTHR43471:SF1">
    <property type="entry name" value="ABC TRANSPORTER PERMEASE PROTEIN NOSY-RELATED"/>
    <property type="match status" value="1"/>
</dbReference>
<name>A0AAW4PYX5_9EURY</name>
<dbReference type="Proteomes" id="UP001430377">
    <property type="component" value="Unassembled WGS sequence"/>
</dbReference>
<feature type="transmembrane region" description="Helical" evidence="1">
    <location>
        <begin position="449"/>
        <end position="466"/>
    </location>
</feature>
<feature type="transmembrane region" description="Helical" evidence="1">
    <location>
        <begin position="135"/>
        <end position="159"/>
    </location>
</feature>
<feature type="transmembrane region" description="Helical" evidence="1">
    <location>
        <begin position="370"/>
        <end position="389"/>
    </location>
</feature>
<feature type="transmembrane region" description="Helical" evidence="1">
    <location>
        <begin position="50"/>
        <end position="74"/>
    </location>
</feature>
<keyword evidence="1" id="KW-0472">Membrane</keyword>
<dbReference type="GO" id="GO:0005886">
    <property type="term" value="C:plasma membrane"/>
    <property type="evidence" value="ECO:0007669"/>
    <property type="project" value="UniProtKB-SubCell"/>
</dbReference>
<sequence length="591" mass="64067">MSRVFTIARADARRAFRSRLVWGAIGLLGVLFLPSTGSSARPAVHPITEYLLILPADLRTFSLVVVAAVGYSAVVTERVTGTLRFVLGLPATRRDLVLGKLLSRVGIVVTALAVILVIANVLVYQGYGSPYLLPFWVMGGWMLAYVVVWSAVTVGYSAAFDSPYRTLGALVVTYVVFSFNFGVWSVVIRPLFALLFTGSLDPPSYDTLATAPLWLRVTERLNPLVDFWAAMRWSIEFVGPGTPTGGPLPQLLGSVVFLSFGLLPLVFGISRFERIDLGDAHAGSHIGEWIWRSLWRVRRAVTGSFSFPGALTQSSRIRRLAIADLRHTLQNWVVAGAVVVTVLLTGPALWGAIDASTVFTDTEVLTRIPLSFTLPVLVLGIAVGHNAIVGERTSGTSRFLLGLPVTRRELVVSKLLSRVSIVVATLLPLLLVAEALVVTRLGRPYPGAFLAWAGWTLLYAVVWTAMTVSCSAAVSSRYRSLAATVALYLVFARLWDELVLPAVAFVVTGQSAVDEFTQAANPPAWFQYADNLSPFVALETIQEALFEVTGYGTQQTTLDVSLFLYSVAALLLFVGGVVAIGTARFDRSDLR</sequence>
<evidence type="ECO:0000313" key="2">
    <source>
        <dbReference type="EMBL" id="MBX0325854.1"/>
    </source>
</evidence>
<reference evidence="2 3" key="1">
    <citation type="submission" date="2021-06" db="EMBL/GenBank/DDBJ databases">
        <title>Halomicroarcula sp. a new haloarchaeum isolated from saline soil.</title>
        <authorList>
            <person name="Duran-Viseras A."/>
            <person name="Sanchez-Porro C."/>
            <person name="Ventosa A."/>
        </authorList>
    </citation>
    <scope>NUCLEOTIDE SEQUENCE [LARGE SCALE GENOMIC DNA]</scope>
    <source>
        <strain evidence="2 3">F13</strain>
    </source>
</reference>
<feature type="transmembrane region" description="Helical" evidence="1">
    <location>
        <begin position="251"/>
        <end position="269"/>
    </location>
</feature>
<dbReference type="PANTHER" id="PTHR43471">
    <property type="entry name" value="ABC TRANSPORTER PERMEASE"/>
    <property type="match status" value="1"/>
</dbReference>
<accession>A0AAW4PYX5</accession>
<feature type="transmembrane region" description="Helical" evidence="1">
    <location>
        <begin position="101"/>
        <end position="123"/>
    </location>
</feature>
<keyword evidence="3" id="KW-1185">Reference proteome</keyword>
<dbReference type="EMBL" id="RKLR01000020">
    <property type="protein sequence ID" value="MBX0325854.1"/>
    <property type="molecule type" value="Genomic_DNA"/>
</dbReference>
<keyword evidence="1" id="KW-1133">Transmembrane helix</keyword>
<dbReference type="RefSeq" id="WP_220620706.1">
    <property type="nucleotide sequence ID" value="NZ_RKLR01000020.1"/>
</dbReference>
<gene>
    <name evidence="2" type="ORF">EGH21_22820</name>
</gene>
<comment type="caution">
    <text evidence="2">The sequence shown here is derived from an EMBL/GenBank/DDBJ whole genome shotgun (WGS) entry which is preliminary data.</text>
</comment>
<keyword evidence="1" id="KW-0812">Transmembrane</keyword>
<evidence type="ECO:0000256" key="1">
    <source>
        <dbReference type="SAM" id="Phobius"/>
    </source>
</evidence>
<evidence type="ECO:0000313" key="3">
    <source>
        <dbReference type="Proteomes" id="UP001430377"/>
    </source>
</evidence>
<protein>
    <submittedName>
        <fullName evidence="2">ABC transporter permease</fullName>
    </submittedName>
</protein>
<dbReference type="GO" id="GO:0140359">
    <property type="term" value="F:ABC-type transporter activity"/>
    <property type="evidence" value="ECO:0007669"/>
    <property type="project" value="InterPro"/>
</dbReference>
<feature type="transmembrane region" description="Helical" evidence="1">
    <location>
        <begin position="415"/>
        <end position="437"/>
    </location>
</feature>
<proteinExistence type="predicted"/>
<feature type="transmembrane region" description="Helical" evidence="1">
    <location>
        <begin position="171"/>
        <end position="196"/>
    </location>
</feature>
<dbReference type="AlphaFoldDB" id="A0AAW4PYX5"/>